<evidence type="ECO:0000256" key="3">
    <source>
        <dbReference type="ARBA" id="ARBA00023274"/>
    </source>
</evidence>
<sequence length="110" mass="13067">MPFGKKQVFLPNFRIGLLRASHLPPNFAQFIVPLNFTKLDLKDYLYHAYGVKVLSVRSYVVQQKVKRIKNLEEPRREWYRPRAIKKMTIELERPFVYPAEPTDLSPCVYL</sequence>
<evidence type="ECO:0000256" key="4">
    <source>
        <dbReference type="ARBA" id="ARBA00039977"/>
    </source>
</evidence>
<organism evidence="5 6">
    <name type="scientific">Terfezia boudieri ATCC MYA-4762</name>
    <dbReference type="NCBI Taxonomy" id="1051890"/>
    <lineage>
        <taxon>Eukaryota</taxon>
        <taxon>Fungi</taxon>
        <taxon>Dikarya</taxon>
        <taxon>Ascomycota</taxon>
        <taxon>Pezizomycotina</taxon>
        <taxon>Pezizomycetes</taxon>
        <taxon>Pezizales</taxon>
        <taxon>Pezizaceae</taxon>
        <taxon>Terfezia</taxon>
    </lineage>
</organism>
<dbReference type="EMBL" id="ML121527">
    <property type="protein sequence ID" value="RPB29389.1"/>
    <property type="molecule type" value="Genomic_DNA"/>
</dbReference>
<evidence type="ECO:0000256" key="1">
    <source>
        <dbReference type="ARBA" id="ARBA00006700"/>
    </source>
</evidence>
<proteinExistence type="inferred from homology"/>
<comment type="similarity">
    <text evidence="1">Belongs to the universal ribosomal protein uL23 family.</text>
</comment>
<keyword evidence="3" id="KW-0687">Ribonucleoprotein</keyword>
<dbReference type="InterPro" id="IPR012677">
    <property type="entry name" value="Nucleotide-bd_a/b_plait_sf"/>
</dbReference>
<evidence type="ECO:0000313" key="6">
    <source>
        <dbReference type="Proteomes" id="UP000267821"/>
    </source>
</evidence>
<dbReference type="InParanoid" id="A0A3N4M6T9"/>
<dbReference type="SUPFAM" id="SSF54189">
    <property type="entry name" value="Ribosomal proteins S24e, L23 and L15e"/>
    <property type="match status" value="1"/>
</dbReference>
<dbReference type="AlphaFoldDB" id="A0A3N4M6T9"/>
<dbReference type="Pfam" id="PF00276">
    <property type="entry name" value="Ribosomal_L23"/>
    <property type="match status" value="1"/>
</dbReference>
<evidence type="ECO:0000313" key="5">
    <source>
        <dbReference type="EMBL" id="RPB29389.1"/>
    </source>
</evidence>
<dbReference type="PANTHER" id="PTHR12059:SF5">
    <property type="entry name" value="LARGE RIBOSOMAL SUBUNIT PROTEIN UL23M"/>
    <property type="match status" value="1"/>
</dbReference>
<dbReference type="GO" id="GO:0032543">
    <property type="term" value="P:mitochondrial translation"/>
    <property type="evidence" value="ECO:0007669"/>
    <property type="project" value="TreeGrafter"/>
</dbReference>
<dbReference type="Gene3D" id="3.30.70.330">
    <property type="match status" value="1"/>
</dbReference>
<keyword evidence="2 5" id="KW-0689">Ribosomal protein</keyword>
<dbReference type="GO" id="GO:0003735">
    <property type="term" value="F:structural constituent of ribosome"/>
    <property type="evidence" value="ECO:0007669"/>
    <property type="project" value="InterPro"/>
</dbReference>
<dbReference type="Proteomes" id="UP000267821">
    <property type="component" value="Unassembled WGS sequence"/>
</dbReference>
<dbReference type="InterPro" id="IPR013025">
    <property type="entry name" value="Ribosomal_uL23-like"/>
</dbReference>
<dbReference type="STRING" id="1051890.A0A3N4M6T9"/>
<dbReference type="InterPro" id="IPR012678">
    <property type="entry name" value="Ribosomal_uL23/eL15/eS24_sf"/>
</dbReference>
<reference evidence="5 6" key="1">
    <citation type="journal article" date="2018" name="Nat. Ecol. Evol.">
        <title>Pezizomycetes genomes reveal the molecular basis of ectomycorrhizal truffle lifestyle.</title>
        <authorList>
            <person name="Murat C."/>
            <person name="Payen T."/>
            <person name="Noel B."/>
            <person name="Kuo A."/>
            <person name="Morin E."/>
            <person name="Chen J."/>
            <person name="Kohler A."/>
            <person name="Krizsan K."/>
            <person name="Balestrini R."/>
            <person name="Da Silva C."/>
            <person name="Montanini B."/>
            <person name="Hainaut M."/>
            <person name="Levati E."/>
            <person name="Barry K.W."/>
            <person name="Belfiori B."/>
            <person name="Cichocki N."/>
            <person name="Clum A."/>
            <person name="Dockter R.B."/>
            <person name="Fauchery L."/>
            <person name="Guy J."/>
            <person name="Iotti M."/>
            <person name="Le Tacon F."/>
            <person name="Lindquist E.A."/>
            <person name="Lipzen A."/>
            <person name="Malagnac F."/>
            <person name="Mello A."/>
            <person name="Molinier V."/>
            <person name="Miyauchi S."/>
            <person name="Poulain J."/>
            <person name="Riccioni C."/>
            <person name="Rubini A."/>
            <person name="Sitrit Y."/>
            <person name="Splivallo R."/>
            <person name="Traeger S."/>
            <person name="Wang M."/>
            <person name="Zifcakova L."/>
            <person name="Wipf D."/>
            <person name="Zambonelli A."/>
            <person name="Paolocci F."/>
            <person name="Nowrousian M."/>
            <person name="Ottonello S."/>
            <person name="Baldrian P."/>
            <person name="Spatafora J.W."/>
            <person name="Henrissat B."/>
            <person name="Nagy L.G."/>
            <person name="Aury J.M."/>
            <person name="Wincker P."/>
            <person name="Grigoriev I.V."/>
            <person name="Bonfante P."/>
            <person name="Martin F.M."/>
        </authorList>
    </citation>
    <scope>NUCLEOTIDE SEQUENCE [LARGE SCALE GENOMIC DNA]</scope>
    <source>
        <strain evidence="5 6">ATCC MYA-4762</strain>
    </source>
</reference>
<name>A0A3N4M6T9_9PEZI</name>
<dbReference type="GO" id="GO:0005762">
    <property type="term" value="C:mitochondrial large ribosomal subunit"/>
    <property type="evidence" value="ECO:0007669"/>
    <property type="project" value="TreeGrafter"/>
</dbReference>
<gene>
    <name evidence="5" type="ORF">L211DRAFT_854739</name>
</gene>
<dbReference type="PANTHER" id="PTHR12059">
    <property type="entry name" value="RIBOSOMAL PROTEIN L23-RELATED"/>
    <property type="match status" value="1"/>
</dbReference>
<evidence type="ECO:0000256" key="2">
    <source>
        <dbReference type="ARBA" id="ARBA00022980"/>
    </source>
</evidence>
<keyword evidence="6" id="KW-1185">Reference proteome</keyword>
<accession>A0A3N4M6T9</accession>
<dbReference type="OrthoDB" id="275582at2759"/>
<protein>
    <recommendedName>
        <fullName evidence="4">Large ribosomal subunit protein uL23m</fullName>
    </recommendedName>
</protein>